<name>A0A4R0KZB4_9ACTN</name>
<protein>
    <recommendedName>
        <fullName evidence="1">Colicin E3-like ribonuclease domain-containing protein</fullName>
    </recommendedName>
</protein>
<dbReference type="OrthoDB" id="291011at2"/>
<gene>
    <name evidence="2" type="ORF">E0H73_10380</name>
</gene>
<evidence type="ECO:0000259" key="1">
    <source>
        <dbReference type="Pfam" id="PF09000"/>
    </source>
</evidence>
<accession>A0A4R0KZB4</accession>
<reference evidence="2 3" key="1">
    <citation type="submission" date="2019-02" db="EMBL/GenBank/DDBJ databases">
        <title>Kribbella capetownensis sp. nov. and Kribbella speibonae sp. nov., isolated from soil.</title>
        <authorList>
            <person name="Curtis S.M."/>
            <person name="Norton I."/>
            <person name="Everest G.J."/>
            <person name="Meyers P.R."/>
        </authorList>
    </citation>
    <scope>NUCLEOTIDE SEQUENCE [LARGE SCALE GENOMIC DNA]</scope>
    <source>
        <strain evidence="2 3">NRRL B-24813</strain>
    </source>
</reference>
<dbReference type="EMBL" id="SJKB01000002">
    <property type="protein sequence ID" value="TCC64756.1"/>
    <property type="molecule type" value="Genomic_DNA"/>
</dbReference>
<comment type="caution">
    <text evidence="2">The sequence shown here is derived from an EMBL/GenBank/DDBJ whole genome shotgun (WGS) entry which is preliminary data.</text>
</comment>
<evidence type="ECO:0000313" key="2">
    <source>
        <dbReference type="EMBL" id="TCC64756.1"/>
    </source>
</evidence>
<dbReference type="InterPro" id="IPR036725">
    <property type="entry name" value="ColE3_ribonuclease_sf"/>
</dbReference>
<dbReference type="RefSeq" id="WP_131353259.1">
    <property type="nucleotide sequence ID" value="NZ_SJKB01000002.1"/>
</dbReference>
<dbReference type="GO" id="GO:0043022">
    <property type="term" value="F:ribosome binding"/>
    <property type="evidence" value="ECO:0007669"/>
    <property type="project" value="InterPro"/>
</dbReference>
<keyword evidence="3" id="KW-1185">Reference proteome</keyword>
<proteinExistence type="predicted"/>
<dbReference type="Pfam" id="PF09000">
    <property type="entry name" value="Cytotoxic"/>
    <property type="match status" value="1"/>
</dbReference>
<dbReference type="InterPro" id="IPR009105">
    <property type="entry name" value="Colicin_E3_ribonuclease"/>
</dbReference>
<dbReference type="AlphaFoldDB" id="A0A4R0KZB4"/>
<dbReference type="Proteomes" id="UP000291144">
    <property type="component" value="Unassembled WGS sequence"/>
</dbReference>
<evidence type="ECO:0000313" key="3">
    <source>
        <dbReference type="Proteomes" id="UP000291144"/>
    </source>
</evidence>
<dbReference type="GO" id="GO:0003723">
    <property type="term" value="F:RNA binding"/>
    <property type="evidence" value="ECO:0007669"/>
    <property type="project" value="InterPro"/>
</dbReference>
<organism evidence="2 3">
    <name type="scientific">Kribbella pittospori</name>
    <dbReference type="NCBI Taxonomy" id="722689"/>
    <lineage>
        <taxon>Bacteria</taxon>
        <taxon>Bacillati</taxon>
        <taxon>Actinomycetota</taxon>
        <taxon>Actinomycetes</taxon>
        <taxon>Propionibacteriales</taxon>
        <taxon>Kribbellaceae</taxon>
        <taxon>Kribbella</taxon>
    </lineage>
</organism>
<dbReference type="SUPFAM" id="SSF63840">
    <property type="entry name" value="Ribonuclease domain of colicin E3"/>
    <property type="match status" value="1"/>
</dbReference>
<sequence length="76" mass="8589">MSPIPRPTPCFLDTQIKLVRRGGLRWASADGSRLWEWDSLHGHIEGYNKRGRHVGVFEARTGQRIGPAVPGRRIDV</sequence>
<dbReference type="GO" id="GO:0016788">
    <property type="term" value="F:hydrolase activity, acting on ester bonds"/>
    <property type="evidence" value="ECO:0007669"/>
    <property type="project" value="InterPro"/>
</dbReference>
<dbReference type="Gene3D" id="3.10.380.10">
    <property type="entry name" value="Colicin E3-like ribonuclease domain"/>
    <property type="match status" value="1"/>
</dbReference>
<feature type="domain" description="Colicin E3-like ribonuclease" evidence="1">
    <location>
        <begin position="18"/>
        <end position="74"/>
    </location>
</feature>